<dbReference type="InterPro" id="IPR001633">
    <property type="entry name" value="EAL_dom"/>
</dbReference>
<feature type="domain" description="EAL" evidence="2">
    <location>
        <begin position="408"/>
        <end position="660"/>
    </location>
</feature>
<dbReference type="CDD" id="cd01948">
    <property type="entry name" value="EAL"/>
    <property type="match status" value="1"/>
</dbReference>
<dbReference type="FunFam" id="3.30.70.270:FF:000001">
    <property type="entry name" value="Diguanylate cyclase domain protein"/>
    <property type="match status" value="1"/>
</dbReference>
<dbReference type="EMBL" id="CP031367">
    <property type="protein sequence ID" value="AXK49166.1"/>
    <property type="molecule type" value="Genomic_DNA"/>
</dbReference>
<dbReference type="PANTHER" id="PTHR33121:SF70">
    <property type="entry name" value="SIGNALING PROTEIN YKOW"/>
    <property type="match status" value="1"/>
</dbReference>
<dbReference type="Pfam" id="PF00990">
    <property type="entry name" value="GGDEF"/>
    <property type="match status" value="1"/>
</dbReference>
<dbReference type="InterPro" id="IPR043128">
    <property type="entry name" value="Rev_trsase/Diguanyl_cyclase"/>
</dbReference>
<reference evidence="4 6" key="2">
    <citation type="submission" date="2018-07" db="EMBL/GenBank/DDBJ databases">
        <title>Complete genome of the Arcobacter trophiarum type strain LMG 25534.</title>
        <authorList>
            <person name="Miller W.G."/>
            <person name="Yee E."/>
        </authorList>
    </citation>
    <scope>NUCLEOTIDE SEQUENCE [LARGE SCALE GENOMIC DNA]</scope>
    <source>
        <strain evidence="4 6">LMG 25534</strain>
    </source>
</reference>
<dbReference type="EMBL" id="PDKD01000017">
    <property type="protein sequence ID" value="RXJ89864.1"/>
    <property type="molecule type" value="Genomic_DNA"/>
</dbReference>
<dbReference type="SMART" id="SM00267">
    <property type="entry name" value="GGDEF"/>
    <property type="match status" value="1"/>
</dbReference>
<dbReference type="NCBIfam" id="TIGR00254">
    <property type="entry name" value="GGDEF"/>
    <property type="match status" value="1"/>
</dbReference>
<dbReference type="InterPro" id="IPR029787">
    <property type="entry name" value="Nucleotide_cyclase"/>
</dbReference>
<dbReference type="AlphaFoldDB" id="A0AAD0QK15"/>
<organism evidence="4 6">
    <name type="scientific">Aliarcobacter trophiarum LMG 25534</name>
    <dbReference type="NCBI Taxonomy" id="1032241"/>
    <lineage>
        <taxon>Bacteria</taxon>
        <taxon>Pseudomonadati</taxon>
        <taxon>Campylobacterota</taxon>
        <taxon>Epsilonproteobacteria</taxon>
        <taxon>Campylobacterales</taxon>
        <taxon>Arcobacteraceae</taxon>
        <taxon>Aliarcobacter</taxon>
    </lineage>
</organism>
<dbReference type="InterPro" id="IPR035919">
    <property type="entry name" value="EAL_sf"/>
</dbReference>
<reference evidence="5 7" key="1">
    <citation type="submission" date="2017-10" db="EMBL/GenBank/DDBJ databases">
        <title>Genomics of the genus Arcobacter.</title>
        <authorList>
            <person name="Perez-Cataluna A."/>
            <person name="Figueras M.J."/>
        </authorList>
    </citation>
    <scope>NUCLEOTIDE SEQUENCE [LARGE SCALE GENOMIC DNA]</scope>
    <source>
        <strain evidence="5 7">LMG 25534</strain>
    </source>
</reference>
<dbReference type="InterPro" id="IPR000160">
    <property type="entry name" value="GGDEF_dom"/>
</dbReference>
<dbReference type="PROSITE" id="PS50883">
    <property type="entry name" value="EAL"/>
    <property type="match status" value="1"/>
</dbReference>
<evidence type="ECO:0000313" key="7">
    <source>
        <dbReference type="Proteomes" id="UP000289132"/>
    </source>
</evidence>
<dbReference type="SMART" id="SM00052">
    <property type="entry name" value="EAL"/>
    <property type="match status" value="1"/>
</dbReference>
<accession>A0AAD0QK15</accession>
<dbReference type="GO" id="GO:0071111">
    <property type="term" value="F:cyclic-guanylate-specific phosphodiesterase activity"/>
    <property type="evidence" value="ECO:0007669"/>
    <property type="project" value="InterPro"/>
</dbReference>
<dbReference type="Pfam" id="PF00563">
    <property type="entry name" value="EAL"/>
    <property type="match status" value="1"/>
</dbReference>
<feature type="domain" description="GGDEF" evidence="3">
    <location>
        <begin position="266"/>
        <end position="399"/>
    </location>
</feature>
<dbReference type="Proteomes" id="UP000254504">
    <property type="component" value="Chromosome"/>
</dbReference>
<dbReference type="SUPFAM" id="SSF55073">
    <property type="entry name" value="Nucleotide cyclase"/>
    <property type="match status" value="1"/>
</dbReference>
<protein>
    <submittedName>
        <fullName evidence="4">Diguanylate cyclase/phosphodiesterase</fullName>
    </submittedName>
</protein>
<proteinExistence type="predicted"/>
<dbReference type="Proteomes" id="UP000289132">
    <property type="component" value="Unassembled WGS sequence"/>
</dbReference>
<dbReference type="SUPFAM" id="SSF141868">
    <property type="entry name" value="EAL domain-like"/>
    <property type="match status" value="1"/>
</dbReference>
<name>A0AAD0QK15_9BACT</name>
<dbReference type="InterPro" id="IPR050706">
    <property type="entry name" value="Cyclic-di-GMP_PDE-like"/>
</dbReference>
<keyword evidence="1" id="KW-0472">Membrane</keyword>
<keyword evidence="1" id="KW-0812">Transmembrane</keyword>
<dbReference type="Gene3D" id="3.20.20.450">
    <property type="entry name" value="EAL domain"/>
    <property type="match status" value="1"/>
</dbReference>
<gene>
    <name evidence="4" type="ORF">ATR_1309</name>
    <name evidence="5" type="ORF">CRU87_08590</name>
</gene>
<dbReference type="CDD" id="cd01949">
    <property type="entry name" value="GGDEF"/>
    <property type="match status" value="1"/>
</dbReference>
<dbReference type="KEGG" id="atp:ATR_1309"/>
<sequence>MIFTIQRFVLTLILVVIFILSSIFIYYFKNQVENTSKVIFTTMENEVKEKAYTISKTIEKKDDILLYMALLGNVAANSQFVKAILVFDDNELLLTTDPKVVSIERNSSLTNIKTYSEKLSEISYIQEDINYYEQNRLKKLDLVFLIDKEYINTYFVKNRYEFFVYFGILPIFLVLIMYYIFRKYITIPLEKLRQLAYYNTKIPKAFKIKELESIRHSMVDSFSRLENEKKEFFLMARTDSLSGLANRNSLQEFLDRLIPTAKRKKVEFAFLFLDLDHFKTINDSLGHNIGDELLQKISTILKQVLRPNDFIARVGGDEFVLIIQDYKTTVELTNIIKRIQKQLAKPWVIQTHPVETTCSVGIAIFPQDGEDHVSLMKSADIAMYEAKKHGRNRYHFFTKDLNEAILKVINLNKEMRTALKNGDYKLFYQPKVCLKDSKIIGVEALIRWIDKEKGFIPPSDFIPLAEENDFILELGDWIVEEALNQYLDWKSKGIDIVMSINISAKQFLQNNFAKNLIDKINSKKIEPNRIILELTEYILIDQNNSVYATLRKLNKFGISISLDDFGTGYSSLSYLKKYPIDYLKIDKSFIDDSFNEQGKVFIETIVKMGQALHMKIVAEGVEQQEQVEYLKSIDCNLYQGYYFSKPIKAKEFEEFYKSLEKN</sequence>
<evidence type="ECO:0000256" key="1">
    <source>
        <dbReference type="SAM" id="Phobius"/>
    </source>
</evidence>
<feature type="transmembrane region" description="Helical" evidence="1">
    <location>
        <begin position="6"/>
        <end position="28"/>
    </location>
</feature>
<evidence type="ECO:0000313" key="6">
    <source>
        <dbReference type="Proteomes" id="UP000254504"/>
    </source>
</evidence>
<feature type="transmembrane region" description="Helical" evidence="1">
    <location>
        <begin position="162"/>
        <end position="181"/>
    </location>
</feature>
<evidence type="ECO:0000313" key="5">
    <source>
        <dbReference type="EMBL" id="RXJ89864.1"/>
    </source>
</evidence>
<evidence type="ECO:0000259" key="2">
    <source>
        <dbReference type="PROSITE" id="PS50883"/>
    </source>
</evidence>
<dbReference type="PANTHER" id="PTHR33121">
    <property type="entry name" value="CYCLIC DI-GMP PHOSPHODIESTERASE PDEF"/>
    <property type="match status" value="1"/>
</dbReference>
<evidence type="ECO:0000313" key="4">
    <source>
        <dbReference type="EMBL" id="AXK49166.1"/>
    </source>
</evidence>
<dbReference type="PROSITE" id="PS50887">
    <property type="entry name" value="GGDEF"/>
    <property type="match status" value="1"/>
</dbReference>
<evidence type="ECO:0000259" key="3">
    <source>
        <dbReference type="PROSITE" id="PS50887"/>
    </source>
</evidence>
<keyword evidence="7" id="KW-1185">Reference proteome</keyword>
<keyword evidence="1" id="KW-1133">Transmembrane helix</keyword>
<dbReference type="RefSeq" id="WP_115428664.1">
    <property type="nucleotide sequence ID" value="NZ_CP031367.1"/>
</dbReference>
<dbReference type="Gene3D" id="3.30.70.270">
    <property type="match status" value="1"/>
</dbReference>